<dbReference type="InParanoid" id="A0A2H3DE60"/>
<organism evidence="2 3">
    <name type="scientific">Armillaria gallica</name>
    <name type="common">Bulbous honey fungus</name>
    <name type="synonym">Armillaria bulbosa</name>
    <dbReference type="NCBI Taxonomy" id="47427"/>
    <lineage>
        <taxon>Eukaryota</taxon>
        <taxon>Fungi</taxon>
        <taxon>Dikarya</taxon>
        <taxon>Basidiomycota</taxon>
        <taxon>Agaricomycotina</taxon>
        <taxon>Agaricomycetes</taxon>
        <taxon>Agaricomycetidae</taxon>
        <taxon>Agaricales</taxon>
        <taxon>Marasmiineae</taxon>
        <taxon>Physalacriaceae</taxon>
        <taxon>Armillaria</taxon>
    </lineage>
</organism>
<feature type="compositionally biased region" description="Basic and acidic residues" evidence="1">
    <location>
        <begin position="127"/>
        <end position="158"/>
    </location>
</feature>
<sequence>MPLLGARSAPAKFSGKYDTVKKFICQYKQIFAVYNIPDKEKCRQIIDYCSTKVTRFVEAIDSFVKEDWVQLEKDILTYYNAELNESRYLTNGAVKEFMTSKDSRNISESDDESDEDEPREKSKKQRRNQDNHWQEKLEEKGKSKAKNKKEPEPERNQMDEVEELVGLLLSPKNRHNHSGYHGSTNSTNWSHIPTHAKIKFSTAASVSRDGEDNHGRNDML</sequence>
<evidence type="ECO:0000313" key="2">
    <source>
        <dbReference type="EMBL" id="PBK93501.1"/>
    </source>
</evidence>
<dbReference type="EMBL" id="KZ293656">
    <property type="protein sequence ID" value="PBK93501.1"/>
    <property type="molecule type" value="Genomic_DNA"/>
</dbReference>
<dbReference type="Proteomes" id="UP000217790">
    <property type="component" value="Unassembled WGS sequence"/>
</dbReference>
<gene>
    <name evidence="2" type="ORF">ARMGADRAFT_1030124</name>
</gene>
<feature type="compositionally biased region" description="Acidic residues" evidence="1">
    <location>
        <begin position="108"/>
        <end position="117"/>
    </location>
</feature>
<dbReference type="AlphaFoldDB" id="A0A2H3DE60"/>
<reference evidence="3" key="1">
    <citation type="journal article" date="2017" name="Nat. Ecol. Evol.">
        <title>Genome expansion and lineage-specific genetic innovations in the forest pathogenic fungi Armillaria.</title>
        <authorList>
            <person name="Sipos G."/>
            <person name="Prasanna A.N."/>
            <person name="Walter M.C."/>
            <person name="O'Connor E."/>
            <person name="Balint B."/>
            <person name="Krizsan K."/>
            <person name="Kiss B."/>
            <person name="Hess J."/>
            <person name="Varga T."/>
            <person name="Slot J."/>
            <person name="Riley R."/>
            <person name="Boka B."/>
            <person name="Rigling D."/>
            <person name="Barry K."/>
            <person name="Lee J."/>
            <person name="Mihaltcheva S."/>
            <person name="LaButti K."/>
            <person name="Lipzen A."/>
            <person name="Waldron R."/>
            <person name="Moloney N.M."/>
            <person name="Sperisen C."/>
            <person name="Kredics L."/>
            <person name="Vagvoelgyi C."/>
            <person name="Patrignani A."/>
            <person name="Fitzpatrick D."/>
            <person name="Nagy I."/>
            <person name="Doyle S."/>
            <person name="Anderson J.B."/>
            <person name="Grigoriev I.V."/>
            <person name="Gueldener U."/>
            <person name="Muensterkoetter M."/>
            <person name="Nagy L.G."/>
        </authorList>
    </citation>
    <scope>NUCLEOTIDE SEQUENCE [LARGE SCALE GENOMIC DNA]</scope>
    <source>
        <strain evidence="3">Ar21-2</strain>
    </source>
</reference>
<evidence type="ECO:0000256" key="1">
    <source>
        <dbReference type="SAM" id="MobiDB-lite"/>
    </source>
</evidence>
<dbReference type="STRING" id="47427.A0A2H3DE60"/>
<keyword evidence="3" id="KW-1185">Reference proteome</keyword>
<evidence type="ECO:0000313" key="3">
    <source>
        <dbReference type="Proteomes" id="UP000217790"/>
    </source>
</evidence>
<dbReference type="OrthoDB" id="2961286at2759"/>
<accession>A0A2H3DE60</accession>
<feature type="region of interest" description="Disordered" evidence="1">
    <location>
        <begin position="100"/>
        <end position="159"/>
    </location>
</feature>
<name>A0A2H3DE60_ARMGA</name>
<protein>
    <submittedName>
        <fullName evidence="2">Uncharacterized protein</fullName>
    </submittedName>
</protein>
<proteinExistence type="predicted"/>